<comment type="caution">
    <text evidence="2">The sequence shown here is derived from an EMBL/GenBank/DDBJ whole genome shotgun (WGS) entry which is preliminary data.</text>
</comment>
<dbReference type="OrthoDB" id="3607295at2"/>
<name>A0A7K1UF61_9MICC</name>
<dbReference type="AlphaFoldDB" id="A0A7K1UF61"/>
<sequence length="307" mass="34630">MSTYPTSPGSEYTWLSLHLRCDGDTDEFLRAAVLDIAEELIARAPGTSWFYLRYWEGGPHVRLRLFLPTDEHATARRAVRERAEAWLADNNPGYETPEIYYDQIAAQLAAREGRDRPVLRWQPHGRVWEQSYEPETAKYGSGASLHAYERHFQDSSALAARVLRQRPGPTQVLSLAVALLLTGWTRPDLGPGIQSHDELVSRWGSVQPLDHRRPAQVRPELLTELLERARAGADAWSRSWRDSLDRLLDTLTDEGVSPEQRRTGTDICHHLLCNRLGLTLEQELAVRHSAWAALSSSAVAPDLEALS</sequence>
<protein>
    <recommendedName>
        <fullName evidence="1">Thiopeptide-type bacteriocin biosynthesis domain-containing protein</fullName>
    </recommendedName>
</protein>
<organism evidence="2 3">
    <name type="scientific">Nesterenkonia alkaliphila</name>
    <dbReference type="NCBI Taxonomy" id="1463631"/>
    <lineage>
        <taxon>Bacteria</taxon>
        <taxon>Bacillati</taxon>
        <taxon>Actinomycetota</taxon>
        <taxon>Actinomycetes</taxon>
        <taxon>Micrococcales</taxon>
        <taxon>Micrococcaceae</taxon>
        <taxon>Nesterenkonia</taxon>
    </lineage>
</organism>
<evidence type="ECO:0000313" key="2">
    <source>
        <dbReference type="EMBL" id="MVT25110.1"/>
    </source>
</evidence>
<gene>
    <name evidence="2" type="ORF">GNZ21_01815</name>
</gene>
<feature type="domain" description="Thiopeptide-type bacteriocin biosynthesis" evidence="1">
    <location>
        <begin position="14"/>
        <end position="293"/>
    </location>
</feature>
<evidence type="ECO:0000259" key="1">
    <source>
        <dbReference type="Pfam" id="PF14028"/>
    </source>
</evidence>
<dbReference type="Pfam" id="PF14028">
    <property type="entry name" value="Lant_dehydr_C"/>
    <property type="match status" value="1"/>
</dbReference>
<dbReference type="Proteomes" id="UP000460157">
    <property type="component" value="Unassembled WGS sequence"/>
</dbReference>
<proteinExistence type="predicted"/>
<dbReference type="RefSeq" id="WP_157320808.1">
    <property type="nucleotide sequence ID" value="NZ_BMFX01000005.1"/>
</dbReference>
<evidence type="ECO:0000313" key="3">
    <source>
        <dbReference type="Proteomes" id="UP000460157"/>
    </source>
</evidence>
<keyword evidence="3" id="KW-1185">Reference proteome</keyword>
<dbReference type="InterPro" id="IPR023809">
    <property type="entry name" value="Thiopep_bacteriocin_synth_dom"/>
</dbReference>
<accession>A0A7K1UF61</accession>
<dbReference type="EMBL" id="WRPM01000011">
    <property type="protein sequence ID" value="MVT25110.1"/>
    <property type="molecule type" value="Genomic_DNA"/>
</dbReference>
<reference evidence="2 3" key="1">
    <citation type="submission" date="2019-12" db="EMBL/GenBank/DDBJ databases">
        <title>Nesterenkonia muleiensis sp. nov., a novel actinobacterium isolated from sap of Populus euphratica.</title>
        <authorList>
            <person name="Wang R."/>
        </authorList>
    </citation>
    <scope>NUCLEOTIDE SEQUENCE [LARGE SCALE GENOMIC DNA]</scope>
    <source>
        <strain evidence="2 3">F10</strain>
    </source>
</reference>